<dbReference type="SUPFAM" id="SSF103473">
    <property type="entry name" value="MFS general substrate transporter"/>
    <property type="match status" value="1"/>
</dbReference>
<evidence type="ECO:0000256" key="3">
    <source>
        <dbReference type="ARBA" id="ARBA00022692"/>
    </source>
</evidence>
<feature type="transmembrane region" description="Helical" evidence="9">
    <location>
        <begin position="386"/>
        <end position="409"/>
    </location>
</feature>
<evidence type="ECO:0000256" key="2">
    <source>
        <dbReference type="ARBA" id="ARBA00009172"/>
    </source>
</evidence>
<dbReference type="Gene3D" id="1.20.1250.20">
    <property type="entry name" value="MFS general substrate transporter like domains"/>
    <property type="match status" value="1"/>
</dbReference>
<dbReference type="OMA" id="EMTFYTG"/>
<feature type="transmembrane region" description="Helical" evidence="9">
    <location>
        <begin position="315"/>
        <end position="336"/>
    </location>
</feature>
<dbReference type="GO" id="GO:0016020">
    <property type="term" value="C:membrane"/>
    <property type="evidence" value="ECO:0007669"/>
    <property type="project" value="UniProtKB-SubCell"/>
</dbReference>
<feature type="transmembrane region" description="Helical" evidence="9">
    <location>
        <begin position="245"/>
        <end position="265"/>
    </location>
</feature>
<dbReference type="EMBL" id="KQ419808">
    <property type="protein sequence ID" value="KOF82298.1"/>
    <property type="molecule type" value="Genomic_DNA"/>
</dbReference>
<keyword evidence="5 9" id="KW-0472">Membrane</keyword>
<feature type="transmembrane region" description="Helical" evidence="9">
    <location>
        <begin position="280"/>
        <end position="303"/>
    </location>
</feature>
<evidence type="ECO:0000256" key="6">
    <source>
        <dbReference type="ARBA" id="ARBA00023180"/>
    </source>
</evidence>
<evidence type="ECO:0000313" key="10">
    <source>
        <dbReference type="EMBL" id="KOF82298.1"/>
    </source>
</evidence>
<gene>
    <name evidence="10" type="ORF">OCBIM_22025465mg</name>
</gene>
<evidence type="ECO:0000256" key="8">
    <source>
        <dbReference type="ARBA" id="ARBA00041910"/>
    </source>
</evidence>
<keyword evidence="4 9" id="KW-1133">Transmembrane helix</keyword>
<dbReference type="KEGG" id="obi:106873809"/>
<feature type="transmembrane region" description="Helical" evidence="9">
    <location>
        <begin position="16"/>
        <end position="36"/>
    </location>
</feature>
<comment type="subcellular location">
    <subcellularLocation>
        <location evidence="1">Membrane</location>
        <topology evidence="1">Multi-pass membrane protein</topology>
    </subcellularLocation>
</comment>
<evidence type="ECO:0000256" key="4">
    <source>
        <dbReference type="ARBA" id="ARBA00022989"/>
    </source>
</evidence>
<evidence type="ECO:0000256" key="7">
    <source>
        <dbReference type="ARBA" id="ARBA00040302"/>
    </source>
</evidence>
<dbReference type="PANTHER" id="PTHR23294:SF0">
    <property type="entry name" value="UNC93-LIKE PROTEIN MFSD11"/>
    <property type="match status" value="1"/>
</dbReference>
<proteinExistence type="inferred from homology"/>
<evidence type="ECO:0000256" key="5">
    <source>
        <dbReference type="ARBA" id="ARBA00023136"/>
    </source>
</evidence>
<evidence type="ECO:0000256" key="1">
    <source>
        <dbReference type="ARBA" id="ARBA00004141"/>
    </source>
</evidence>
<dbReference type="OrthoDB" id="196103at2759"/>
<accession>A0A0L8GZA5</accession>
<dbReference type="InterPro" id="IPR036259">
    <property type="entry name" value="MFS_trans_sf"/>
</dbReference>
<feature type="transmembrane region" description="Helical" evidence="9">
    <location>
        <begin position="415"/>
        <end position="434"/>
    </location>
</feature>
<organism evidence="10">
    <name type="scientific">Octopus bimaculoides</name>
    <name type="common">California two-spotted octopus</name>
    <dbReference type="NCBI Taxonomy" id="37653"/>
    <lineage>
        <taxon>Eukaryota</taxon>
        <taxon>Metazoa</taxon>
        <taxon>Spiralia</taxon>
        <taxon>Lophotrochozoa</taxon>
        <taxon>Mollusca</taxon>
        <taxon>Cephalopoda</taxon>
        <taxon>Coleoidea</taxon>
        <taxon>Octopodiformes</taxon>
        <taxon>Octopoda</taxon>
        <taxon>Incirrata</taxon>
        <taxon>Octopodidae</taxon>
        <taxon>Octopus</taxon>
    </lineage>
</organism>
<feature type="transmembrane region" description="Helical" evidence="9">
    <location>
        <begin position="348"/>
        <end position="365"/>
    </location>
</feature>
<dbReference type="PANTHER" id="PTHR23294">
    <property type="entry name" value="ET TRANSLATION PRODUCT-RELATED"/>
    <property type="match status" value="1"/>
</dbReference>
<sequence>MCPGNMPPQCFCNANMYNVIILGLSFMFIYTAFHTTSMVQITVLHSASNTTRQGDGFVSLGIIYATFGLCNWIAPVVIFLCGTKISMIMAGVTYLLFIMSFLKPVYWTLYLGSFLVGFGAAVIWAALSAFLAKSFDSKAMPRNSGIFWALFQCSLLLGNLYSYFTFQGKEVISDQLRIQLFAGLSGACGFGVLLLFLLRSKVRPPPLSSVEHFTKELVHSPVNIADVKSTFLRAFQLLKNRNMQLLFIPFLYVGIEITFFSGVYGTCLANNKHFGQEAKALIGLSGMFIGVGEILGGSTLAILGKLTQHYDKAPFIFMGYLSHITACYLAFLNLPFDSAQGESNSPTYIPSSIAVALVCSFLLGFTDSIFNTQVLAIVGTMFIEDAVAAFSLCKFFQCFAAAISFLYSIALPLQWQLLIIVILSTCSAILFFSLK</sequence>
<dbReference type="STRING" id="37653.A0A0L8GZA5"/>
<reference evidence="10" key="1">
    <citation type="submission" date="2015-07" db="EMBL/GenBank/DDBJ databases">
        <title>MeaNS - Measles Nucleotide Surveillance Program.</title>
        <authorList>
            <person name="Tran T."/>
            <person name="Druce J."/>
        </authorList>
    </citation>
    <scope>NUCLEOTIDE SEQUENCE</scope>
    <source>
        <strain evidence="10">UCB-OBI-ISO-001</strain>
        <tissue evidence="10">Gonad</tissue>
    </source>
</reference>
<dbReference type="AlphaFoldDB" id="A0A0L8GZA5"/>
<dbReference type="InterPro" id="IPR010291">
    <property type="entry name" value="Ion_channel_UNC-93"/>
</dbReference>
<evidence type="ECO:0000256" key="9">
    <source>
        <dbReference type="SAM" id="Phobius"/>
    </source>
</evidence>
<comment type="similarity">
    <text evidence="2">Belongs to the unc-93 family.</text>
</comment>
<dbReference type="InterPro" id="IPR051617">
    <property type="entry name" value="UNC-93-like_regulator"/>
</dbReference>
<protein>
    <recommendedName>
        <fullName evidence="7">UNC93-like protein MFSD11</fullName>
    </recommendedName>
    <alternativeName>
        <fullName evidence="8">Major facilitator superfamily domain-containing protein 11</fullName>
    </alternativeName>
</protein>
<feature type="transmembrane region" description="Helical" evidence="9">
    <location>
        <begin position="108"/>
        <end position="132"/>
    </location>
</feature>
<name>A0A0L8GZA5_OCTBM</name>
<dbReference type="Pfam" id="PF05978">
    <property type="entry name" value="UNC-93"/>
    <property type="match status" value="1"/>
</dbReference>
<keyword evidence="6" id="KW-0325">Glycoprotein</keyword>
<feature type="transmembrane region" description="Helical" evidence="9">
    <location>
        <begin position="85"/>
        <end position="102"/>
    </location>
</feature>
<keyword evidence="3 9" id="KW-0812">Transmembrane</keyword>
<feature type="transmembrane region" description="Helical" evidence="9">
    <location>
        <begin position="176"/>
        <end position="198"/>
    </location>
</feature>
<feature type="transmembrane region" description="Helical" evidence="9">
    <location>
        <begin position="56"/>
        <end position="78"/>
    </location>
</feature>
<feature type="transmembrane region" description="Helical" evidence="9">
    <location>
        <begin position="144"/>
        <end position="164"/>
    </location>
</feature>